<comment type="caution">
    <text evidence="2">The sequence shown here is derived from an EMBL/GenBank/DDBJ whole genome shotgun (WGS) entry which is preliminary data.</text>
</comment>
<dbReference type="OrthoDB" id="7274660at2"/>
<keyword evidence="3" id="KW-1185">Reference proteome</keyword>
<feature type="compositionally biased region" description="Low complexity" evidence="1">
    <location>
        <begin position="151"/>
        <end position="183"/>
    </location>
</feature>
<sequence>MDNSTAMKPRSRLKGDPYQAYEQLPAEVRRALQESLVDWCPLRAREWHLDLLRRDRLRPAQAAAALVQAIRTHDQAEVAAFAKTWPKGAEAYPHLAAGASLQRYAGSEGIPAAPTRTRSESRAETRAAARPSATPIPPNPGSRAEARADAKASAAKAGAGVKGEPATGVVAAARTGSAARTGAKSGPVKPGAPKPSRLKARTNRSRPAKPRSKIKPRARTRGKHPAGRRARR</sequence>
<evidence type="ECO:0000313" key="3">
    <source>
        <dbReference type="Proteomes" id="UP000054844"/>
    </source>
</evidence>
<dbReference type="InterPro" id="IPR045386">
    <property type="entry name" value="DUF6525"/>
</dbReference>
<dbReference type="Pfam" id="PF20135">
    <property type="entry name" value="DUF6525"/>
    <property type="match status" value="1"/>
</dbReference>
<reference evidence="2" key="1">
    <citation type="submission" date="2016-12" db="EMBL/GenBank/DDBJ databases">
        <title>Draft genome sequence of Roseomonas mucosa strain AU37, isolated from a peripheral intravenous catheter.</title>
        <authorList>
            <person name="Choudhury M.A."/>
            <person name="Sidjabat H.E."/>
            <person name="Wailan A.M."/>
            <person name="Zhang L."/>
            <person name="Marsh N.M."/>
            <person name="Rickard C.M."/>
            <person name="Davies M."/>
            <person name="Mcmillan D.J."/>
        </authorList>
    </citation>
    <scope>NUCLEOTIDE SEQUENCE [LARGE SCALE GENOMIC DNA]</scope>
    <source>
        <strain evidence="2">AU37</strain>
    </source>
</reference>
<feature type="compositionally biased region" description="Basic residues" evidence="1">
    <location>
        <begin position="196"/>
        <end position="232"/>
    </location>
</feature>
<accession>A0A1S8D5S5</accession>
<dbReference type="AlphaFoldDB" id="A0A1S8D5S5"/>
<dbReference type="RefSeq" id="WP_058390125.1">
    <property type="nucleotide sequence ID" value="NZ_CP025189.1"/>
</dbReference>
<organism evidence="2 3">
    <name type="scientific">Roseomonas mucosa</name>
    <dbReference type="NCBI Taxonomy" id="207340"/>
    <lineage>
        <taxon>Bacteria</taxon>
        <taxon>Pseudomonadati</taxon>
        <taxon>Pseudomonadota</taxon>
        <taxon>Alphaproteobacteria</taxon>
        <taxon>Acetobacterales</taxon>
        <taxon>Roseomonadaceae</taxon>
        <taxon>Roseomonas</taxon>
    </lineage>
</organism>
<gene>
    <name evidence="2" type="ORF">APZ41_010490</name>
</gene>
<dbReference type="Proteomes" id="UP000054844">
    <property type="component" value="Unassembled WGS sequence"/>
</dbReference>
<evidence type="ECO:0000256" key="1">
    <source>
        <dbReference type="SAM" id="MobiDB-lite"/>
    </source>
</evidence>
<proteinExistence type="predicted"/>
<protein>
    <submittedName>
        <fullName evidence="2">Uncharacterized protein</fullName>
    </submittedName>
</protein>
<feature type="region of interest" description="Disordered" evidence="1">
    <location>
        <begin position="108"/>
        <end position="232"/>
    </location>
</feature>
<dbReference type="EMBL" id="LLWF02000028">
    <property type="protein sequence ID" value="ONH83269.1"/>
    <property type="molecule type" value="Genomic_DNA"/>
</dbReference>
<feature type="compositionally biased region" description="Basic and acidic residues" evidence="1">
    <location>
        <begin position="117"/>
        <end position="127"/>
    </location>
</feature>
<evidence type="ECO:0000313" key="2">
    <source>
        <dbReference type="EMBL" id="ONH83269.1"/>
    </source>
</evidence>
<name>A0A1S8D5S5_9PROT</name>